<reference evidence="2 3" key="1">
    <citation type="journal article" date="2016" name="Nat. Commun.">
        <title>Thousands of microbial genomes shed light on interconnected biogeochemical processes in an aquifer system.</title>
        <authorList>
            <person name="Anantharaman K."/>
            <person name="Brown C.T."/>
            <person name="Hug L.A."/>
            <person name="Sharon I."/>
            <person name="Castelle C.J."/>
            <person name="Probst A.J."/>
            <person name="Thomas B.C."/>
            <person name="Singh A."/>
            <person name="Wilkins M.J."/>
            <person name="Karaoz U."/>
            <person name="Brodie E.L."/>
            <person name="Williams K.H."/>
            <person name="Hubbard S.S."/>
            <person name="Banfield J.F."/>
        </authorList>
    </citation>
    <scope>NUCLEOTIDE SEQUENCE [LARGE SCALE GENOMIC DNA]</scope>
</reference>
<dbReference type="Proteomes" id="UP000176629">
    <property type="component" value="Unassembled WGS sequence"/>
</dbReference>
<dbReference type="Pfam" id="PF04230">
    <property type="entry name" value="PS_pyruv_trans"/>
    <property type="match status" value="1"/>
</dbReference>
<name>A0A1F6XKA8_9BACT</name>
<dbReference type="AlphaFoldDB" id="A0A1F6XKA8"/>
<protein>
    <recommendedName>
        <fullName evidence="1">Polysaccharide pyruvyl transferase domain-containing protein</fullName>
    </recommendedName>
</protein>
<evidence type="ECO:0000313" key="3">
    <source>
        <dbReference type="Proteomes" id="UP000176629"/>
    </source>
</evidence>
<proteinExistence type="predicted"/>
<sequence length="310" mass="35799">MKDKKYGLLSYTTGNLGDEIQSLAARYFLPRVDIYLDRDNDLKKVKSNKKIKLILNGWFSHKPQNWPPSENIDPLFISFHIAKSAVKEFTSPSSIAYFKKHEPIGCRDAFTQNLLESSGVRAYFSGCLTLTLQRPSVKRTSQITIADIDEDIKNLLPEELKTKAIYTTHWSRSPSAKKLARVIPIKLKSFFRILKINTLVWSLFSKTKEEKFASAKRMLEQYAKSKLVVTSRLHCALPCLAFGTPVLFIHKNLNDQRFGGLLKYLHAYSLKELRDNPTQLEWKNPLPNPRDIEPLRQELQRKCKEFIDLP</sequence>
<gene>
    <name evidence="2" type="ORF">A3A03_02910</name>
</gene>
<dbReference type="InterPro" id="IPR007345">
    <property type="entry name" value="Polysacch_pyruvyl_Trfase"/>
</dbReference>
<evidence type="ECO:0000313" key="2">
    <source>
        <dbReference type="EMBL" id="OGI94482.1"/>
    </source>
</evidence>
<feature type="domain" description="Polysaccharide pyruvyl transferase" evidence="1">
    <location>
        <begin position="15"/>
        <end position="249"/>
    </location>
</feature>
<organism evidence="2 3">
    <name type="scientific">Candidatus Nomurabacteria bacterium RIFCSPLOWO2_01_FULL_40_18</name>
    <dbReference type="NCBI Taxonomy" id="1801773"/>
    <lineage>
        <taxon>Bacteria</taxon>
        <taxon>Candidatus Nomuraibacteriota</taxon>
    </lineage>
</organism>
<dbReference type="EMBL" id="MFUX01000023">
    <property type="protein sequence ID" value="OGI94482.1"/>
    <property type="molecule type" value="Genomic_DNA"/>
</dbReference>
<accession>A0A1F6XKA8</accession>
<evidence type="ECO:0000259" key="1">
    <source>
        <dbReference type="Pfam" id="PF04230"/>
    </source>
</evidence>
<comment type="caution">
    <text evidence="2">The sequence shown here is derived from an EMBL/GenBank/DDBJ whole genome shotgun (WGS) entry which is preliminary data.</text>
</comment>